<reference evidence="1" key="1">
    <citation type="submission" date="2013-08" db="EMBL/GenBank/DDBJ databases">
        <authorList>
            <person name="Mendez C."/>
            <person name="Richter M."/>
            <person name="Ferrer M."/>
            <person name="Sanchez J."/>
        </authorList>
    </citation>
    <scope>NUCLEOTIDE SEQUENCE</scope>
</reference>
<name>T0ZJ59_9ZZZZ</name>
<dbReference type="InterPro" id="IPR027417">
    <property type="entry name" value="P-loop_NTPase"/>
</dbReference>
<evidence type="ECO:0000313" key="1">
    <source>
        <dbReference type="EMBL" id="EQD44688.1"/>
    </source>
</evidence>
<organism evidence="1">
    <name type="scientific">mine drainage metagenome</name>
    <dbReference type="NCBI Taxonomy" id="410659"/>
    <lineage>
        <taxon>unclassified sequences</taxon>
        <taxon>metagenomes</taxon>
        <taxon>ecological metagenomes</taxon>
    </lineage>
</organism>
<protein>
    <submittedName>
        <fullName evidence="1">PHP domain protein</fullName>
    </submittedName>
</protein>
<dbReference type="EMBL" id="AUZZ01006866">
    <property type="protein sequence ID" value="EQD44688.1"/>
    <property type="molecule type" value="Genomic_DNA"/>
</dbReference>
<dbReference type="SUPFAM" id="SSF52540">
    <property type="entry name" value="P-loop containing nucleoside triphosphate hydrolases"/>
    <property type="match status" value="1"/>
</dbReference>
<proteinExistence type="predicted"/>
<gene>
    <name evidence="1" type="ORF">B2A_09519</name>
</gene>
<dbReference type="AlphaFoldDB" id="T0ZJ59"/>
<reference evidence="1" key="2">
    <citation type="journal article" date="2014" name="ISME J.">
        <title>Microbial stratification in low pH oxic and suboxic macroscopic growths along an acid mine drainage.</title>
        <authorList>
            <person name="Mendez-Garcia C."/>
            <person name="Mesa V."/>
            <person name="Sprenger R.R."/>
            <person name="Richter M."/>
            <person name="Diez M.S."/>
            <person name="Solano J."/>
            <person name="Bargiela R."/>
            <person name="Golyshina O.V."/>
            <person name="Manteca A."/>
            <person name="Ramos J.L."/>
            <person name="Gallego J.R."/>
            <person name="Llorente I."/>
            <person name="Martins Dos Santos V.A."/>
            <person name="Jensen O.N."/>
            <person name="Pelaez A.I."/>
            <person name="Sanchez J."/>
            <person name="Ferrer M."/>
        </authorList>
    </citation>
    <scope>NUCLEOTIDE SEQUENCE</scope>
</reference>
<feature type="non-terminal residue" evidence="1">
    <location>
        <position position="180"/>
    </location>
</feature>
<comment type="caution">
    <text evidence="1">The sequence shown here is derived from an EMBL/GenBank/DDBJ whole genome shotgun (WGS) entry which is preliminary data.</text>
</comment>
<sequence>HGEAVPGSRYTWVKMASPTLEGLRLALLDGNGVSIRRSDEGGFDPFRIPAHVITRVEIEKARYMGNGQAAALACSPFFNAIVGGRGTGKSTVVHALRLATGRDVELTQLGQDSEPRVRFDEFRPVPRGRDDKGALRENTEIRVEWQHEDARLRLRWQTKWARQSRWRNGTVRSGSHPPAR</sequence>
<dbReference type="Gene3D" id="3.40.50.300">
    <property type="entry name" value="P-loop containing nucleotide triphosphate hydrolases"/>
    <property type="match status" value="1"/>
</dbReference>
<feature type="non-terminal residue" evidence="1">
    <location>
        <position position="1"/>
    </location>
</feature>
<accession>T0ZJ59</accession>